<feature type="transmembrane region" description="Helical" evidence="6">
    <location>
        <begin position="105"/>
        <end position="138"/>
    </location>
</feature>
<sequence>MSLFSIALNNIKKNFKNYFIYIFSMIFSVTIYFIFKSIQYNDEINGALQSVGKLSDAFKASAIVIALFSAIFVWYSNTFFIKKRKKEIGLYSLLGIEKKQIGRMLFYETLAIGILSTAIGIFVGILFSKIFIGILIKLVGIPAVIKFSISFKAIKDTLIVFLILFIAISIHGYSIIYRYELIELFKAENKREKEPKASLILAVLSLLFIGGGYYRYNYPLDDFMMTIMITLILVVIGTYLLFSSFVIFIVKFSKKNERKYFKGLNMIATSQLLYRIKGNAKTLATIAILSASTLTAMGVSISFYKNFSDTINKTMPFSYVSTLPQNKFDKDFKKIVSKYDNHKLLNEVHINVAEVEGTISNSNYNDKEQLSIVSESNLKEIFKIRKLKYDLPRLKEEKEVLIFDEMYNSKFMSSYKNKKVTINLGNLKKKFNIVDFKGYPVFNEHLINKMIVVKDSAFNKYNLKNKSKKVSGYIIDNQNKSEDLNKEVLSLKEKIESKVLDRENSKYLGTVSSYYSTYKEAAVSSGVMLFIGSFLGLVFLICTGSIIFFKQISEAQEEIHRYDILRKVGADNREIKLNIFKQMIVVFFIPFIVGATHSLVAISLFTEAFKVNLIDISILTLIPYLIIYLLYYLITSNFYYKTVTSTSCS</sequence>
<reference evidence="9" key="1">
    <citation type="journal article" date="2019" name="Int. J. Syst. Evol. Microbiol.">
        <title>The Global Catalogue of Microorganisms (GCM) 10K type strain sequencing project: providing services to taxonomists for standard genome sequencing and annotation.</title>
        <authorList>
            <consortium name="The Broad Institute Genomics Platform"/>
            <consortium name="The Broad Institute Genome Sequencing Center for Infectious Disease"/>
            <person name="Wu L."/>
            <person name="Ma J."/>
        </authorList>
    </citation>
    <scope>NUCLEOTIDE SEQUENCE [LARGE SCALE GENOMIC DNA]</scope>
    <source>
        <strain evidence="9">JCM 1407</strain>
    </source>
</reference>
<evidence type="ECO:0000256" key="3">
    <source>
        <dbReference type="ARBA" id="ARBA00022692"/>
    </source>
</evidence>
<keyword evidence="3 6" id="KW-0812">Transmembrane</keyword>
<feature type="transmembrane region" description="Helical" evidence="6">
    <location>
        <begin position="18"/>
        <end position="38"/>
    </location>
</feature>
<evidence type="ECO:0000256" key="1">
    <source>
        <dbReference type="ARBA" id="ARBA00004651"/>
    </source>
</evidence>
<dbReference type="EMBL" id="BAAACG010000001">
    <property type="protein sequence ID" value="GAA0732202.1"/>
    <property type="molecule type" value="Genomic_DNA"/>
</dbReference>
<proteinExistence type="inferred from homology"/>
<feature type="transmembrane region" description="Helical" evidence="6">
    <location>
        <begin position="158"/>
        <end position="176"/>
    </location>
</feature>
<feature type="domain" description="ABC3 transporter permease C-terminal" evidence="7">
    <location>
        <begin position="62"/>
        <end position="178"/>
    </location>
</feature>
<feature type="transmembrane region" description="Helical" evidence="6">
    <location>
        <begin position="527"/>
        <end position="549"/>
    </location>
</feature>
<dbReference type="PANTHER" id="PTHR46795:SF3">
    <property type="entry name" value="ABC TRANSPORTER PERMEASE"/>
    <property type="match status" value="1"/>
</dbReference>
<feature type="transmembrane region" description="Helical" evidence="6">
    <location>
        <begin position="283"/>
        <end position="304"/>
    </location>
</feature>
<keyword evidence="5 6" id="KW-0472">Membrane</keyword>
<dbReference type="RefSeq" id="WP_343757838.1">
    <property type="nucleotide sequence ID" value="NZ_BAAACG010000001.1"/>
</dbReference>
<evidence type="ECO:0000256" key="4">
    <source>
        <dbReference type="ARBA" id="ARBA00022989"/>
    </source>
</evidence>
<evidence type="ECO:0000313" key="9">
    <source>
        <dbReference type="Proteomes" id="UP001501510"/>
    </source>
</evidence>
<evidence type="ECO:0000259" key="7">
    <source>
        <dbReference type="Pfam" id="PF02687"/>
    </source>
</evidence>
<accession>A0ABP3UG44</accession>
<comment type="caution">
    <text evidence="8">The sequence shown here is derived from an EMBL/GenBank/DDBJ whole genome shotgun (WGS) entry which is preliminary data.</text>
</comment>
<dbReference type="InterPro" id="IPR027022">
    <property type="entry name" value="ABC_permease_BceB-typ"/>
</dbReference>
<evidence type="ECO:0000256" key="6">
    <source>
        <dbReference type="PIRNR" id="PIRNR018968"/>
    </source>
</evidence>
<dbReference type="Proteomes" id="UP001501510">
    <property type="component" value="Unassembled WGS sequence"/>
</dbReference>
<dbReference type="PANTHER" id="PTHR46795">
    <property type="entry name" value="ABC TRANSPORTER PERMEASE-RELATED-RELATED"/>
    <property type="match status" value="1"/>
</dbReference>
<comment type="subcellular location">
    <subcellularLocation>
        <location evidence="1 6">Cell membrane</location>
        <topology evidence="1 6">Multi-pass membrane protein</topology>
    </subcellularLocation>
</comment>
<evidence type="ECO:0000256" key="2">
    <source>
        <dbReference type="ARBA" id="ARBA00022475"/>
    </source>
</evidence>
<keyword evidence="6" id="KW-0813">Transport</keyword>
<feature type="domain" description="ABC3 transporter permease C-terminal" evidence="7">
    <location>
        <begin position="534"/>
        <end position="633"/>
    </location>
</feature>
<feature type="transmembrane region" description="Helical" evidence="6">
    <location>
        <begin position="58"/>
        <end position="76"/>
    </location>
</feature>
<feature type="transmembrane region" description="Helical" evidence="6">
    <location>
        <begin position="228"/>
        <end position="250"/>
    </location>
</feature>
<organism evidence="8 9">
    <name type="scientific">Clostridium oceanicum</name>
    <dbReference type="NCBI Taxonomy" id="1543"/>
    <lineage>
        <taxon>Bacteria</taxon>
        <taxon>Bacillati</taxon>
        <taxon>Bacillota</taxon>
        <taxon>Clostridia</taxon>
        <taxon>Eubacteriales</taxon>
        <taxon>Clostridiaceae</taxon>
        <taxon>Clostridium</taxon>
    </lineage>
</organism>
<evidence type="ECO:0000256" key="5">
    <source>
        <dbReference type="ARBA" id="ARBA00023136"/>
    </source>
</evidence>
<dbReference type="InterPro" id="IPR052536">
    <property type="entry name" value="ABC-4_Integral_Memb_Prot"/>
</dbReference>
<dbReference type="InterPro" id="IPR003838">
    <property type="entry name" value="ABC3_permease_C"/>
</dbReference>
<gene>
    <name evidence="8" type="ORF">GCM10008906_01540</name>
</gene>
<protein>
    <submittedName>
        <fullName evidence="8">ABC transporter permease</fullName>
    </submittedName>
</protein>
<keyword evidence="4 6" id="KW-1133">Transmembrane helix</keyword>
<comment type="similarity">
    <text evidence="6">Belongs to the ABC-4 integral membrane protein family.</text>
</comment>
<dbReference type="PIRSF" id="PIRSF018968">
    <property type="entry name" value="ABC_permease_BceB"/>
    <property type="match status" value="1"/>
</dbReference>
<keyword evidence="9" id="KW-1185">Reference proteome</keyword>
<name>A0ABP3UG44_9CLOT</name>
<feature type="transmembrane region" description="Helical" evidence="6">
    <location>
        <begin position="583"/>
        <end position="605"/>
    </location>
</feature>
<feature type="transmembrane region" description="Helical" evidence="6">
    <location>
        <begin position="611"/>
        <end position="634"/>
    </location>
</feature>
<feature type="transmembrane region" description="Helical" evidence="6">
    <location>
        <begin position="197"/>
        <end position="216"/>
    </location>
</feature>
<evidence type="ECO:0000313" key="8">
    <source>
        <dbReference type="EMBL" id="GAA0732202.1"/>
    </source>
</evidence>
<dbReference type="Pfam" id="PF02687">
    <property type="entry name" value="FtsX"/>
    <property type="match status" value="2"/>
</dbReference>
<keyword evidence="2 6" id="KW-1003">Cell membrane</keyword>